<dbReference type="PANTHER" id="PTHR33420">
    <property type="entry name" value="FIMBRIAL SUBUNIT ELFA-RELATED"/>
    <property type="match status" value="1"/>
</dbReference>
<dbReference type="OrthoDB" id="6479211at2"/>
<evidence type="ECO:0000313" key="7">
    <source>
        <dbReference type="Proteomes" id="UP000302163"/>
    </source>
</evidence>
<feature type="domain" description="Fimbrial-type adhesion" evidence="5">
    <location>
        <begin position="203"/>
        <end position="344"/>
    </location>
</feature>
<feature type="chain" id="PRO_5020836909" evidence="4">
    <location>
        <begin position="24"/>
        <end position="344"/>
    </location>
</feature>
<dbReference type="GO" id="GO:0043709">
    <property type="term" value="P:cell adhesion involved in single-species biofilm formation"/>
    <property type="evidence" value="ECO:0007669"/>
    <property type="project" value="TreeGrafter"/>
</dbReference>
<evidence type="ECO:0000256" key="4">
    <source>
        <dbReference type="SAM" id="SignalP"/>
    </source>
</evidence>
<dbReference type="PANTHER" id="PTHR33420:SF14">
    <property type="entry name" value="TYPE 1 FIMBRIN D-MANNOSE SPECIFIC ADHESIN"/>
    <property type="match status" value="1"/>
</dbReference>
<proteinExistence type="inferred from homology"/>
<dbReference type="EMBL" id="CP040428">
    <property type="protein sequence ID" value="QCT19762.1"/>
    <property type="molecule type" value="Genomic_DNA"/>
</dbReference>
<dbReference type="KEGG" id="izh:FEM41_08910"/>
<organism evidence="6 7">
    <name type="scientific">Jejubacter calystegiae</name>
    <dbReference type="NCBI Taxonomy" id="2579935"/>
    <lineage>
        <taxon>Bacteria</taxon>
        <taxon>Pseudomonadati</taxon>
        <taxon>Pseudomonadota</taxon>
        <taxon>Gammaproteobacteria</taxon>
        <taxon>Enterobacterales</taxon>
        <taxon>Enterobacteriaceae</taxon>
        <taxon>Jejubacter</taxon>
    </lineage>
</organism>
<dbReference type="Proteomes" id="UP000302163">
    <property type="component" value="Chromosome"/>
</dbReference>
<dbReference type="InterPro" id="IPR050263">
    <property type="entry name" value="Bact_Fimbrial_Adh_Pro"/>
</dbReference>
<comment type="similarity">
    <text evidence="2">Belongs to the fimbrial protein family.</text>
</comment>
<evidence type="ECO:0000256" key="1">
    <source>
        <dbReference type="ARBA" id="ARBA00004561"/>
    </source>
</evidence>
<gene>
    <name evidence="6" type="ORF">FEM41_08910</name>
</gene>
<evidence type="ECO:0000259" key="5">
    <source>
        <dbReference type="Pfam" id="PF00419"/>
    </source>
</evidence>
<feature type="signal peptide" evidence="4">
    <location>
        <begin position="1"/>
        <end position="23"/>
    </location>
</feature>
<keyword evidence="4" id="KW-0732">Signal</keyword>
<dbReference type="InterPro" id="IPR008966">
    <property type="entry name" value="Adhesion_dom_sf"/>
</dbReference>
<dbReference type="Gene3D" id="2.60.40.1090">
    <property type="entry name" value="Fimbrial-type adhesion domain"/>
    <property type="match status" value="1"/>
</dbReference>
<dbReference type="GO" id="GO:0009289">
    <property type="term" value="C:pilus"/>
    <property type="evidence" value="ECO:0007669"/>
    <property type="project" value="UniProtKB-SubCell"/>
</dbReference>
<dbReference type="AlphaFoldDB" id="A0A4P8YMI9"/>
<dbReference type="InterPro" id="IPR000259">
    <property type="entry name" value="Adhesion_dom_fimbrial"/>
</dbReference>
<dbReference type="Pfam" id="PF00419">
    <property type="entry name" value="Fimbrial"/>
    <property type="match status" value="1"/>
</dbReference>
<reference evidence="6 7" key="1">
    <citation type="submission" date="2019-05" db="EMBL/GenBank/DDBJ databases">
        <title>Complete genome sequence of Izhakiella calystegiae KSNA2, an endophyte isolated from beach morning glory (Calystegia soldanella).</title>
        <authorList>
            <person name="Jiang L."/>
            <person name="Jeong J.C."/>
            <person name="Kim C.Y."/>
            <person name="Kim D.H."/>
            <person name="Kim S.W."/>
            <person name="Lee j."/>
        </authorList>
    </citation>
    <scope>NUCLEOTIDE SEQUENCE [LARGE SCALE GENOMIC DNA]</scope>
    <source>
        <strain evidence="6 7">KSNA2</strain>
    </source>
</reference>
<comment type="subcellular location">
    <subcellularLocation>
        <location evidence="1">Fimbrium</location>
    </subcellularLocation>
</comment>
<accession>A0A4P8YMI9</accession>
<keyword evidence="7" id="KW-1185">Reference proteome</keyword>
<sequence>MNRFIRKWLLALWMALLSVGVSAVEKKSDVELMPNSISYFGPSSSVGSLIGGAWSTSVTVDPVFNCGILPSYDCYQATIVPDPSLISAGISVEIDGVSYTVYETGTPGLGFVMSMKDAKASNWIPLSADTVNTYPAAGTNSPATSVGLMVRISYVTTGKNLQVGSFDVPAIRAAVFNAYAYSGGVAESADITIAATSFSAMAYGCAVDTKDVSVELGSVDVRTLDAVGAMSERKSFSVTLSCAMNIALYASISDMSHPGNFSDAVSLTPDSSAQGVGVAFFYNGQGPLWLGQDSADAGIMNQFFIQDSGLSETLTLPFQVSYYRKGDIVPGSANALAGITFSYQ</sequence>
<dbReference type="SUPFAM" id="SSF49401">
    <property type="entry name" value="Bacterial adhesins"/>
    <property type="match status" value="1"/>
</dbReference>
<dbReference type="InterPro" id="IPR036937">
    <property type="entry name" value="Adhesion_dom_fimbrial_sf"/>
</dbReference>
<evidence type="ECO:0000256" key="3">
    <source>
        <dbReference type="ARBA" id="ARBA00023263"/>
    </source>
</evidence>
<protein>
    <submittedName>
        <fullName evidence="6">Type 1 fimbrial protein</fullName>
    </submittedName>
</protein>
<evidence type="ECO:0000256" key="2">
    <source>
        <dbReference type="ARBA" id="ARBA00006671"/>
    </source>
</evidence>
<dbReference type="RefSeq" id="WP_138095639.1">
    <property type="nucleotide sequence ID" value="NZ_CP040428.1"/>
</dbReference>
<evidence type="ECO:0000313" key="6">
    <source>
        <dbReference type="EMBL" id="QCT19762.1"/>
    </source>
</evidence>
<keyword evidence="3" id="KW-0281">Fimbrium</keyword>
<name>A0A4P8YMI9_9ENTR</name>